<keyword evidence="8" id="KW-0648">Protein biosynthesis</keyword>
<dbReference type="CDD" id="cd03221">
    <property type="entry name" value="ABCF_EF-3"/>
    <property type="match status" value="2"/>
</dbReference>
<dbReference type="EMBL" id="JBHSMZ010000026">
    <property type="protein sequence ID" value="MFC5552177.1"/>
    <property type="molecule type" value="Genomic_DNA"/>
</dbReference>
<protein>
    <recommendedName>
        <fullName evidence="8">Energy-dependent translational throttle protein EttA</fullName>
        <ecNumber evidence="8">3.6.1.-</ecNumber>
    </recommendedName>
    <alternativeName>
        <fullName evidence="8">Translational regulatory factor EttA</fullName>
    </alternativeName>
</protein>
<evidence type="ECO:0000256" key="6">
    <source>
        <dbReference type="ARBA" id="ARBA00022840"/>
    </source>
</evidence>
<evidence type="ECO:0000256" key="8">
    <source>
        <dbReference type="HAMAP-Rule" id="MF_00847"/>
    </source>
</evidence>
<dbReference type="SUPFAM" id="SSF52540">
    <property type="entry name" value="P-loop containing nucleoside triphosphate hydrolases"/>
    <property type="match status" value="2"/>
</dbReference>
<comment type="domain">
    <text evidence="8">The arm domain is inserted in the first ABC transporter domain. Probably contacts ribosomal protein L1.</text>
</comment>
<name>A0ABW0S5X9_9BURK</name>
<keyword evidence="4 8" id="KW-0699">rRNA-binding</keyword>
<reference evidence="11" key="1">
    <citation type="journal article" date="2019" name="Int. J. Syst. Evol. Microbiol.">
        <title>The Global Catalogue of Microorganisms (GCM) 10K type strain sequencing project: providing services to taxonomists for standard genome sequencing and annotation.</title>
        <authorList>
            <consortium name="The Broad Institute Genomics Platform"/>
            <consortium name="The Broad Institute Genome Sequencing Center for Infectious Disease"/>
            <person name="Wu L."/>
            <person name="Ma J."/>
        </authorList>
    </citation>
    <scope>NUCLEOTIDE SEQUENCE [LARGE SCALE GENOMIC DNA]</scope>
    <source>
        <strain evidence="11">CGMCC 4.5798</strain>
    </source>
</reference>
<comment type="catalytic activity">
    <reaction evidence="8">
        <text>ATP + H2O = ADP + phosphate + H(+)</text>
        <dbReference type="Rhea" id="RHEA:13065"/>
        <dbReference type="ChEBI" id="CHEBI:15377"/>
        <dbReference type="ChEBI" id="CHEBI:15378"/>
        <dbReference type="ChEBI" id="CHEBI:30616"/>
        <dbReference type="ChEBI" id="CHEBI:43474"/>
        <dbReference type="ChEBI" id="CHEBI:456216"/>
    </reaction>
</comment>
<dbReference type="InterPro" id="IPR003439">
    <property type="entry name" value="ABC_transporter-like_ATP-bd"/>
</dbReference>
<comment type="subcellular location">
    <subcellularLocation>
        <location evidence="8">Cytoplasm</location>
    </subcellularLocation>
    <text evidence="8">Associates with ribosomes and polysomes.</text>
</comment>
<keyword evidence="6 8" id="KW-0067">ATP-binding</keyword>
<dbReference type="PANTHER" id="PTHR43858:SF1">
    <property type="entry name" value="ABC TRANSPORTER-RELATED PROTEIN"/>
    <property type="match status" value="1"/>
</dbReference>
<evidence type="ECO:0000259" key="9">
    <source>
        <dbReference type="PROSITE" id="PS50893"/>
    </source>
</evidence>
<dbReference type="HAMAP" id="MF_00847">
    <property type="entry name" value="EttA"/>
    <property type="match status" value="1"/>
</dbReference>
<keyword evidence="8" id="KW-0963">Cytoplasm</keyword>
<dbReference type="InterPro" id="IPR027417">
    <property type="entry name" value="P-loop_NTPase"/>
</dbReference>
<comment type="similarity">
    <text evidence="1 8">Belongs to the ABC transporter superfamily. ABCF family. Translational throttle EttA subfamily.</text>
</comment>
<proteinExistence type="inferred from homology"/>
<dbReference type="InterPro" id="IPR003593">
    <property type="entry name" value="AAA+_ATPase"/>
</dbReference>
<feature type="region of interest" description="PtIM" evidence="8">
    <location>
        <begin position="242"/>
        <end position="322"/>
    </location>
</feature>
<dbReference type="InterPro" id="IPR032781">
    <property type="entry name" value="ABC_tran_Xtn"/>
</dbReference>
<evidence type="ECO:0000256" key="5">
    <source>
        <dbReference type="ARBA" id="ARBA00022741"/>
    </source>
</evidence>
<evidence type="ECO:0000313" key="11">
    <source>
        <dbReference type="Proteomes" id="UP001596086"/>
    </source>
</evidence>
<dbReference type="PROSITE" id="PS50893">
    <property type="entry name" value="ABC_TRANSPORTER_2"/>
    <property type="match status" value="2"/>
</dbReference>
<feature type="domain" description="ABC transporter" evidence="9">
    <location>
        <begin position="324"/>
        <end position="550"/>
    </location>
</feature>
<evidence type="ECO:0000256" key="3">
    <source>
        <dbReference type="ARBA" id="ARBA00022555"/>
    </source>
</evidence>
<dbReference type="Gene3D" id="3.40.50.300">
    <property type="entry name" value="P-loop containing nucleotide triphosphate hydrolases"/>
    <property type="match status" value="2"/>
</dbReference>
<evidence type="ECO:0000313" key="10">
    <source>
        <dbReference type="EMBL" id="MFC5552177.1"/>
    </source>
</evidence>
<keyword evidence="5 8" id="KW-0547">Nucleotide-binding</keyword>
<organism evidence="10 11">
    <name type="scientific">Massilia aerilata</name>
    <dbReference type="NCBI Taxonomy" id="453817"/>
    <lineage>
        <taxon>Bacteria</taxon>
        <taxon>Pseudomonadati</taxon>
        <taxon>Pseudomonadota</taxon>
        <taxon>Betaproteobacteria</taxon>
        <taxon>Burkholderiales</taxon>
        <taxon>Oxalobacteraceae</taxon>
        <taxon>Telluria group</taxon>
        <taxon>Massilia</taxon>
    </lineage>
</organism>
<dbReference type="InterPro" id="IPR022374">
    <property type="entry name" value="EttA"/>
</dbReference>
<keyword evidence="2" id="KW-0472">Membrane</keyword>
<gene>
    <name evidence="8 10" type="primary">ettA</name>
    <name evidence="10" type="ORF">ACFPO9_26985</name>
</gene>
<feature type="domain" description="ABC transporter" evidence="9">
    <location>
        <begin position="6"/>
        <end position="260"/>
    </location>
</feature>
<keyword evidence="2" id="KW-1003">Cell membrane</keyword>
<keyword evidence="8" id="KW-0677">Repeat</keyword>
<dbReference type="PANTHER" id="PTHR43858">
    <property type="entry name" value="ENERGY-DEPENDENT TRANSLATIONAL THROTTLE PROTEIN ETTA"/>
    <property type="match status" value="1"/>
</dbReference>
<dbReference type="Pfam" id="PF12848">
    <property type="entry name" value="ABC_tran_Xtn"/>
    <property type="match status" value="1"/>
</dbReference>
<keyword evidence="8" id="KW-0378">Hydrolase</keyword>
<accession>A0ABW0S5X9</accession>
<feature type="binding site" evidence="8">
    <location>
        <begin position="356"/>
        <end position="363"/>
    </location>
    <ligand>
        <name>ATP</name>
        <dbReference type="ChEBI" id="CHEBI:30616"/>
        <label>2</label>
    </ligand>
</feature>
<comment type="subunit">
    <text evidence="8">Monomer. Probably contacts ribosomal proteins L1, L5, L33 and S7, the 16S and 23S rRNA and the P-site containing tRNA(fMet).</text>
</comment>
<comment type="domain">
    <text evidence="8">The P-site tRNA interaction motif (PtIM domain) probably interacts with the P-site tRNA(fMet) as well as the 23S rRNA.</text>
</comment>
<feature type="region of interest" description="Arm" evidence="8">
    <location>
        <begin position="95"/>
        <end position="139"/>
    </location>
</feature>
<dbReference type="InterPro" id="IPR017871">
    <property type="entry name" value="ABC_transporter-like_CS"/>
</dbReference>
<comment type="function">
    <text evidence="8">A translation factor that gates the progression of the 70S ribosomal initiation complex (IC, containing tRNA(fMet) in the P-site) into the translation elongation cycle by using a mechanism sensitive to the ATP/ADP ratio. Binds to the 70S ribosome E-site where it modulates the state of the translating ribosome during subunit translocation. ATP hydrolysis probably frees it from the ribosome, which can enter the elongation phase.</text>
</comment>
<dbReference type="Proteomes" id="UP001596086">
    <property type="component" value="Unassembled WGS sequence"/>
</dbReference>
<dbReference type="PROSITE" id="PS00211">
    <property type="entry name" value="ABC_TRANSPORTER_1"/>
    <property type="match status" value="1"/>
</dbReference>
<dbReference type="EC" id="3.6.1.-" evidence="8"/>
<sequence>MANYVYTMNRVGKIVPPKRQILKDISLSFFPGAKIGVLGLNGSGKSTLLKIMAGIDTDIQGEARPMPGLNIGYLPQEPQLDPEKTVRQEVESGLGEAFEAQAKLEAVYAAYADEDADFDALAKEQERLESIIAAADGGNLNLQMEMAADALRLPPWDQKISVLSGGEKRRVALCKLLLSKPDMLLLDEPTNHLDAESVEWLEQFLLRFPGTVVGITHDRYFLDNAAEWILELDRGSGIPWKGNYSSWLDQKQARLKQEEATESARQKALQKELEWSRQNPKARQAKSKARLARFNELSEYEYQKRNETQEIFIPVAERLGNEVIEFKNVSKAFGDRLLIDNLSFTVPPGAIVGIIGPNGAGKSTLFKMIAGKEQPDSGEVAIGQTAKVSLVDQHRDELANNKTVFEDVTGGADMLSVGRFEMPSRAYLGRFNFKGADQQKVVGNLSGGERGRLHLAKTLLQGGNVLLLDEPSNDLDVETLRALEDALLEFAGSVMVISHDRWFLDRIATHILAFEGNSQVTFFDGNYQEYEADKKKRLGEEGAKPKRIRYKPLTT</sequence>
<dbReference type="NCBIfam" id="TIGR03719">
    <property type="entry name" value="ABC_ABC_ChvD"/>
    <property type="match status" value="1"/>
</dbReference>
<dbReference type="Pfam" id="PF00005">
    <property type="entry name" value="ABC_tran"/>
    <property type="match status" value="2"/>
</dbReference>
<evidence type="ECO:0000256" key="2">
    <source>
        <dbReference type="ARBA" id="ARBA00022475"/>
    </source>
</evidence>
<dbReference type="RefSeq" id="WP_379777391.1">
    <property type="nucleotide sequence ID" value="NZ_JBHSMZ010000026.1"/>
</dbReference>
<dbReference type="SMART" id="SM00382">
    <property type="entry name" value="AAA"/>
    <property type="match status" value="2"/>
</dbReference>
<evidence type="ECO:0000256" key="7">
    <source>
        <dbReference type="ARBA" id="ARBA00022845"/>
    </source>
</evidence>
<comment type="caution">
    <text evidence="10">The sequence shown here is derived from an EMBL/GenBank/DDBJ whole genome shotgun (WGS) entry which is preliminary data.</text>
</comment>
<keyword evidence="3 8" id="KW-0820">tRNA-binding</keyword>
<evidence type="ECO:0000256" key="1">
    <source>
        <dbReference type="ARBA" id="ARBA00005868"/>
    </source>
</evidence>
<keyword evidence="11" id="KW-1185">Reference proteome</keyword>
<keyword evidence="7 8" id="KW-0810">Translation regulation</keyword>
<evidence type="ECO:0000256" key="4">
    <source>
        <dbReference type="ARBA" id="ARBA00022730"/>
    </source>
</evidence>
<dbReference type="NCBIfam" id="NF008775">
    <property type="entry name" value="PRK11819.1"/>
    <property type="match status" value="1"/>
</dbReference>
<keyword evidence="8" id="KW-0694">RNA-binding</keyword>
<comment type="caution">
    <text evidence="8">Lacks conserved residue(s) required for the propagation of feature annotation.</text>
</comment>